<gene>
    <name evidence="1" type="ordered locus">CHY_1893</name>
</gene>
<dbReference type="AlphaFoldDB" id="Q3AAX1"/>
<dbReference type="PROSITE" id="PS51257">
    <property type="entry name" value="PROKAR_LIPOPROTEIN"/>
    <property type="match status" value="1"/>
</dbReference>
<dbReference type="EMBL" id="CP000141">
    <property type="protein sequence ID" value="ABB13777.1"/>
    <property type="molecule type" value="Genomic_DNA"/>
</dbReference>
<dbReference type="Proteomes" id="UP000002706">
    <property type="component" value="Chromosome"/>
</dbReference>
<proteinExistence type="predicted"/>
<organism evidence="1 2">
    <name type="scientific">Carboxydothermus hydrogenoformans (strain ATCC BAA-161 / DSM 6008 / Z-2901)</name>
    <dbReference type="NCBI Taxonomy" id="246194"/>
    <lineage>
        <taxon>Bacteria</taxon>
        <taxon>Bacillati</taxon>
        <taxon>Bacillota</taxon>
        <taxon>Clostridia</taxon>
        <taxon>Thermoanaerobacterales</taxon>
        <taxon>Thermoanaerobacteraceae</taxon>
        <taxon>Carboxydothermus</taxon>
    </lineage>
</organism>
<reference evidence="1 2" key="1">
    <citation type="journal article" date="2005" name="PLoS Genet.">
        <title>Life in hot carbon monoxide: the complete genome sequence of Carboxydothermus hydrogenoformans Z-2901.</title>
        <authorList>
            <person name="Wu M."/>
            <person name="Ren Q."/>
            <person name="Durkin A.S."/>
            <person name="Daugherty S.C."/>
            <person name="Brinkac L.M."/>
            <person name="Dodson R.J."/>
            <person name="Madupu R."/>
            <person name="Sullivan S.A."/>
            <person name="Kolonay J.F."/>
            <person name="Haft D.H."/>
            <person name="Nelson W.C."/>
            <person name="Tallon L.J."/>
            <person name="Jones K.M."/>
            <person name="Ulrich L.E."/>
            <person name="Gonzalez J.M."/>
            <person name="Zhulin I.B."/>
            <person name="Robb F.T."/>
            <person name="Eisen J.A."/>
        </authorList>
    </citation>
    <scope>NUCLEOTIDE SEQUENCE [LARGE SCALE GENOMIC DNA]</scope>
    <source>
        <strain evidence="2">ATCC BAA-161 / DSM 6008 / Z-2901</strain>
    </source>
</reference>
<accession>Q3AAX1</accession>
<dbReference type="KEGG" id="chy:CHY_1893"/>
<dbReference type="InParanoid" id="Q3AAX1"/>
<dbReference type="HOGENOM" id="CLU_1544842_0_0_9"/>
<keyword evidence="1" id="KW-0449">Lipoprotein</keyword>
<sequence>MIKLRGKLIFIVILILFLTGCKDNIKKEPSYNEIVNKQKQTVLAIDYGKLEEKYLSDFKSFWPDSNILYTKIIDFDNDKNFDLIVLYEDKKTGKRSNVAYVGKRGIYAIDVAADKPYFIFKEPLQITFKEEEGQIKGIIIPIINEKTKEQFYYTISMIATGNDQTFKIKAEKY</sequence>
<keyword evidence="2" id="KW-1185">Reference proteome</keyword>
<evidence type="ECO:0000313" key="1">
    <source>
        <dbReference type="EMBL" id="ABB13777.1"/>
    </source>
</evidence>
<dbReference type="STRING" id="246194.CHY_1893"/>
<evidence type="ECO:0000313" key="2">
    <source>
        <dbReference type="Proteomes" id="UP000002706"/>
    </source>
</evidence>
<protein>
    <submittedName>
        <fullName evidence="1">Putative lipoprotein</fullName>
    </submittedName>
</protein>
<name>Q3AAX1_CARHZ</name>